<sequence>MSLPQRNLKCPPYHGLIHDHIRLAVVEALLPQGRLLSPNVAGHC</sequence>
<evidence type="ECO:0000313" key="1">
    <source>
        <dbReference type="EMBL" id="KKN85091.1"/>
    </source>
</evidence>
<comment type="caution">
    <text evidence="1">The sequence shown here is derived from an EMBL/GenBank/DDBJ whole genome shotgun (WGS) entry which is preliminary data.</text>
</comment>
<gene>
    <name evidence="1" type="ORF">LCGC14_0282600</name>
</gene>
<proteinExistence type="predicted"/>
<accession>A0A0F9WGQ9</accession>
<dbReference type="EMBL" id="LAZR01000163">
    <property type="protein sequence ID" value="KKN85091.1"/>
    <property type="molecule type" value="Genomic_DNA"/>
</dbReference>
<organism evidence="1">
    <name type="scientific">marine sediment metagenome</name>
    <dbReference type="NCBI Taxonomy" id="412755"/>
    <lineage>
        <taxon>unclassified sequences</taxon>
        <taxon>metagenomes</taxon>
        <taxon>ecological metagenomes</taxon>
    </lineage>
</organism>
<dbReference type="AlphaFoldDB" id="A0A0F9WGQ9"/>
<protein>
    <submittedName>
        <fullName evidence="1">Uncharacterized protein</fullName>
    </submittedName>
</protein>
<reference evidence="1" key="1">
    <citation type="journal article" date="2015" name="Nature">
        <title>Complex archaea that bridge the gap between prokaryotes and eukaryotes.</title>
        <authorList>
            <person name="Spang A."/>
            <person name="Saw J.H."/>
            <person name="Jorgensen S.L."/>
            <person name="Zaremba-Niedzwiedzka K."/>
            <person name="Martijn J."/>
            <person name="Lind A.E."/>
            <person name="van Eijk R."/>
            <person name="Schleper C."/>
            <person name="Guy L."/>
            <person name="Ettema T.J."/>
        </authorList>
    </citation>
    <scope>NUCLEOTIDE SEQUENCE</scope>
</reference>
<name>A0A0F9WGQ9_9ZZZZ</name>